<dbReference type="AlphaFoldDB" id="A0A8S4DXH4"/>
<comment type="caution">
    <text evidence="2">The sequence shown here is derived from an EMBL/GenBank/DDBJ whole genome shotgun (WGS) entry which is preliminary data.</text>
</comment>
<evidence type="ECO:0000256" key="1">
    <source>
        <dbReference type="SAM" id="SignalP"/>
    </source>
</evidence>
<evidence type="ECO:0000313" key="3">
    <source>
        <dbReference type="Proteomes" id="UP000653454"/>
    </source>
</evidence>
<proteinExistence type="predicted"/>
<gene>
    <name evidence="2" type="ORF">PLXY2_LOCUS4139</name>
</gene>
<reference evidence="2" key="1">
    <citation type="submission" date="2020-11" db="EMBL/GenBank/DDBJ databases">
        <authorList>
            <person name="Whiteford S."/>
        </authorList>
    </citation>
    <scope>NUCLEOTIDE SEQUENCE</scope>
</reference>
<dbReference type="EMBL" id="CAJHNJ030000011">
    <property type="protein sequence ID" value="CAG9109375.1"/>
    <property type="molecule type" value="Genomic_DNA"/>
</dbReference>
<name>A0A8S4DXH4_PLUXY</name>
<keyword evidence="3" id="KW-1185">Reference proteome</keyword>
<feature type="chain" id="PRO_5035897554" evidence="1">
    <location>
        <begin position="22"/>
        <end position="154"/>
    </location>
</feature>
<feature type="signal peptide" evidence="1">
    <location>
        <begin position="1"/>
        <end position="21"/>
    </location>
</feature>
<sequence>MFCNFQTTLLIALVIATNSNPAPLHASNNLRHILIVIGNPRHSFLGTPSRRQAVNGNGNSIPPQSNHAAMAEAELSKSQNGDLEIQKKPYIEKSDNPDSPAFLVLGASSKEDYMKVIPNDIYFHKEQKSVNWLDQSSMNKIQNNWLHKMKGLWR</sequence>
<organism evidence="2 3">
    <name type="scientific">Plutella xylostella</name>
    <name type="common">Diamondback moth</name>
    <name type="synonym">Plutella maculipennis</name>
    <dbReference type="NCBI Taxonomy" id="51655"/>
    <lineage>
        <taxon>Eukaryota</taxon>
        <taxon>Metazoa</taxon>
        <taxon>Ecdysozoa</taxon>
        <taxon>Arthropoda</taxon>
        <taxon>Hexapoda</taxon>
        <taxon>Insecta</taxon>
        <taxon>Pterygota</taxon>
        <taxon>Neoptera</taxon>
        <taxon>Endopterygota</taxon>
        <taxon>Lepidoptera</taxon>
        <taxon>Glossata</taxon>
        <taxon>Ditrysia</taxon>
        <taxon>Yponomeutoidea</taxon>
        <taxon>Plutellidae</taxon>
        <taxon>Plutella</taxon>
    </lineage>
</organism>
<keyword evidence="1" id="KW-0732">Signal</keyword>
<evidence type="ECO:0000313" key="2">
    <source>
        <dbReference type="EMBL" id="CAG9109375.1"/>
    </source>
</evidence>
<accession>A0A8S4DXH4</accession>
<dbReference type="Proteomes" id="UP000653454">
    <property type="component" value="Unassembled WGS sequence"/>
</dbReference>
<protein>
    <submittedName>
        <fullName evidence="2">(diamondback moth) hypothetical protein</fullName>
    </submittedName>
</protein>